<feature type="transmembrane region" description="Helical" evidence="7">
    <location>
        <begin position="456"/>
        <end position="474"/>
    </location>
</feature>
<keyword evidence="6" id="KW-0249">Electron transport</keyword>
<gene>
    <name evidence="9" type="ORF">RBB81_15400</name>
</gene>
<reference evidence="9" key="1">
    <citation type="submission" date="2023-08" db="EMBL/GenBank/DDBJ databases">
        <authorList>
            <person name="Messyasz A."/>
            <person name="Mannisto M.K."/>
            <person name="Kerkhof L.J."/>
            <person name="Haggblom M."/>
        </authorList>
    </citation>
    <scope>NUCLEOTIDE SEQUENCE</scope>
    <source>
        <strain evidence="9">M8UP39</strain>
    </source>
</reference>
<feature type="transmembrane region" description="Helical" evidence="7">
    <location>
        <begin position="38"/>
        <end position="58"/>
    </location>
</feature>
<dbReference type="AlphaFoldDB" id="A0AAU7YWL0"/>
<feature type="transmembrane region" description="Helical" evidence="7">
    <location>
        <begin position="343"/>
        <end position="364"/>
    </location>
</feature>
<evidence type="ECO:0000313" key="9">
    <source>
        <dbReference type="EMBL" id="XCB20964.1"/>
    </source>
</evidence>
<dbReference type="GO" id="GO:0016020">
    <property type="term" value="C:membrane"/>
    <property type="evidence" value="ECO:0007669"/>
    <property type="project" value="UniProtKB-SubCell"/>
</dbReference>
<dbReference type="KEGG" id="tgi:RBB81_15400"/>
<evidence type="ECO:0000256" key="1">
    <source>
        <dbReference type="ARBA" id="ARBA00004141"/>
    </source>
</evidence>
<keyword evidence="5 7" id="KW-0472">Membrane</keyword>
<feature type="transmembrane region" description="Helical" evidence="7">
    <location>
        <begin position="173"/>
        <end position="193"/>
    </location>
</feature>
<dbReference type="PRINTS" id="PR01165">
    <property type="entry name" value="CYCOXIDASEI"/>
</dbReference>
<evidence type="ECO:0000256" key="6">
    <source>
        <dbReference type="RuleBase" id="RU000370"/>
    </source>
</evidence>
<comment type="similarity">
    <text evidence="6">Belongs to the heme-copper respiratory oxidase family.</text>
</comment>
<keyword evidence="6" id="KW-0408">Iron</keyword>
<dbReference type="GO" id="GO:0004129">
    <property type="term" value="F:cytochrome-c oxidase activity"/>
    <property type="evidence" value="ECO:0007669"/>
    <property type="project" value="InterPro"/>
</dbReference>
<reference evidence="9" key="2">
    <citation type="journal article" date="2024" name="Environ. Microbiol.">
        <title>Genome analysis and description of Tunturibacter gen. nov. expands the diversity of Terriglobia in tundra soils.</title>
        <authorList>
            <person name="Messyasz A."/>
            <person name="Mannisto M.K."/>
            <person name="Kerkhof L.J."/>
            <person name="Haggblom M.M."/>
        </authorList>
    </citation>
    <scope>NUCLEOTIDE SEQUENCE</scope>
    <source>
        <strain evidence="9">M8UP39</strain>
    </source>
</reference>
<keyword evidence="3 6" id="KW-0812">Transmembrane</keyword>
<dbReference type="PANTHER" id="PTHR10422">
    <property type="entry name" value="CYTOCHROME C OXIDASE SUBUNIT 1"/>
    <property type="match status" value="1"/>
</dbReference>
<proteinExistence type="inferred from homology"/>
<evidence type="ECO:0000256" key="7">
    <source>
        <dbReference type="SAM" id="Phobius"/>
    </source>
</evidence>
<dbReference type="Pfam" id="PF00115">
    <property type="entry name" value="COX1"/>
    <property type="match status" value="1"/>
</dbReference>
<keyword evidence="4 7" id="KW-1133">Transmembrane helix</keyword>
<feature type="transmembrane region" description="Helical" evidence="7">
    <location>
        <begin position="282"/>
        <end position="300"/>
    </location>
</feature>
<dbReference type="EMBL" id="CP132938">
    <property type="protein sequence ID" value="XCB20964.1"/>
    <property type="molecule type" value="Genomic_DNA"/>
</dbReference>
<dbReference type="GO" id="GO:0009060">
    <property type="term" value="P:aerobic respiration"/>
    <property type="evidence" value="ECO:0007669"/>
    <property type="project" value="InterPro"/>
</dbReference>
<dbReference type="InterPro" id="IPR023615">
    <property type="entry name" value="Cyt_c_Oxase_su1_BS"/>
</dbReference>
<name>A0AAU7YWL0_9BACT</name>
<dbReference type="SUPFAM" id="SSF81442">
    <property type="entry name" value="Cytochrome c oxidase subunit I-like"/>
    <property type="match status" value="1"/>
</dbReference>
<dbReference type="GO" id="GO:0020037">
    <property type="term" value="F:heme binding"/>
    <property type="evidence" value="ECO:0007669"/>
    <property type="project" value="InterPro"/>
</dbReference>
<dbReference type="PANTHER" id="PTHR10422:SF18">
    <property type="entry name" value="CYTOCHROME C OXIDASE SUBUNIT 1"/>
    <property type="match status" value="1"/>
</dbReference>
<dbReference type="InterPro" id="IPR000883">
    <property type="entry name" value="Cyt_C_Oxase_1"/>
</dbReference>
<feature type="transmembrane region" description="Helical" evidence="7">
    <location>
        <begin position="409"/>
        <end position="435"/>
    </location>
</feature>
<dbReference type="PROSITE" id="PS00077">
    <property type="entry name" value="COX1_CUB"/>
    <property type="match status" value="1"/>
</dbReference>
<evidence type="ECO:0000256" key="5">
    <source>
        <dbReference type="ARBA" id="ARBA00023136"/>
    </source>
</evidence>
<feature type="domain" description="Cytochrome oxidase subunit I profile" evidence="8">
    <location>
        <begin position="18"/>
        <end position="573"/>
    </location>
</feature>
<sequence>MTPPFNTPPAHPHPTTVNIRTLRAVVFTTDHRVIGIQYLVLALISVVIGTLLSLLMRIHLVWPNWPLPLHGPILPEDYLALVTIHGTIMLFFVLTTAPQSGFGNLILPAQIGARTMAFPALNAASFWLTAAALVVLLGSTFVPGGAAISGWTAYPPLSAITSAGPGQALGMDLWLTSIALFAIASTASSINTLTTIIRNRCTGMTWERLPLTVWGWFTAALLSIIAFSVLLAAILLLLCDRHAGTSFFLPNGDLVNGILHKGGNGSPLLWLHLFWFFGHPEVYIAILPGMGLTSMLLANFSHRRVFTYRTMIATTLLIGFLGILLWGHHMFVAGLNPFASSAFSISTMAIALPAAAKVLSWLATTWRSRPSYKTPMLFALGFVSLFITGGLTGPILAQPILDEYLHNTFFVVAHFHLIMAMAGVFGLYAATYYWFPLLTATRNHPGRLLSEPLGHLHFWCTLLGAYAVFLPMHLTGLAGEPRHYAQLTGIPGPGGSLSPAGALLSHTLPLNQFITYAAIFLATAQLVFLFNLTHSLRKGKFASSNPWRATTLEWHPTMNPFTLLTASDTPEMSVHRAPCHYQSNKSEVSFLPQWEPIPLAQDEIEDATDTKPE</sequence>
<feature type="transmembrane region" description="Helical" evidence="7">
    <location>
        <begin position="513"/>
        <end position="532"/>
    </location>
</feature>
<protein>
    <submittedName>
        <fullName evidence="9">Cbb3-type cytochrome c oxidase subunit I</fullName>
    </submittedName>
</protein>
<dbReference type="RefSeq" id="WP_353071283.1">
    <property type="nucleotide sequence ID" value="NZ_CP132938.1"/>
</dbReference>
<evidence type="ECO:0000256" key="3">
    <source>
        <dbReference type="ARBA" id="ARBA00022692"/>
    </source>
</evidence>
<keyword evidence="2 6" id="KW-0679">Respiratory chain</keyword>
<dbReference type="Gene3D" id="1.20.210.10">
    <property type="entry name" value="Cytochrome c oxidase-like, subunit I domain"/>
    <property type="match status" value="1"/>
</dbReference>
<feature type="transmembrane region" description="Helical" evidence="7">
    <location>
        <begin position="376"/>
        <end position="397"/>
    </location>
</feature>
<feature type="transmembrane region" description="Helical" evidence="7">
    <location>
        <begin position="312"/>
        <end position="331"/>
    </location>
</feature>
<keyword evidence="6" id="KW-0349">Heme</keyword>
<comment type="subcellular location">
    <subcellularLocation>
        <location evidence="1">Membrane</location>
        <topology evidence="1">Multi-pass membrane protein</topology>
    </subcellularLocation>
</comment>
<feature type="transmembrane region" description="Helical" evidence="7">
    <location>
        <begin position="213"/>
        <end position="238"/>
    </location>
</feature>
<evidence type="ECO:0000256" key="4">
    <source>
        <dbReference type="ARBA" id="ARBA00022989"/>
    </source>
</evidence>
<dbReference type="GO" id="GO:0022904">
    <property type="term" value="P:respiratory electron transport chain"/>
    <property type="evidence" value="ECO:0007669"/>
    <property type="project" value="TreeGrafter"/>
</dbReference>
<evidence type="ECO:0000259" key="8">
    <source>
        <dbReference type="PROSITE" id="PS50855"/>
    </source>
</evidence>
<dbReference type="GO" id="GO:0015990">
    <property type="term" value="P:electron transport coupled proton transport"/>
    <property type="evidence" value="ECO:0007669"/>
    <property type="project" value="TreeGrafter"/>
</dbReference>
<accession>A0AAU7YWL0</accession>
<dbReference type="InterPro" id="IPR036927">
    <property type="entry name" value="Cyt_c_oxase-like_su1_sf"/>
</dbReference>
<feature type="transmembrane region" description="Helical" evidence="7">
    <location>
        <begin position="126"/>
        <end position="153"/>
    </location>
</feature>
<evidence type="ECO:0000256" key="2">
    <source>
        <dbReference type="ARBA" id="ARBA00022660"/>
    </source>
</evidence>
<organism evidence="9">
    <name type="scientific">Tunturiibacter gelidiferens</name>
    <dbReference type="NCBI Taxonomy" id="3069689"/>
    <lineage>
        <taxon>Bacteria</taxon>
        <taxon>Pseudomonadati</taxon>
        <taxon>Acidobacteriota</taxon>
        <taxon>Terriglobia</taxon>
        <taxon>Terriglobales</taxon>
        <taxon>Acidobacteriaceae</taxon>
        <taxon>Tunturiibacter</taxon>
    </lineage>
</organism>
<keyword evidence="6" id="KW-0479">Metal-binding</keyword>
<feature type="transmembrane region" description="Helical" evidence="7">
    <location>
        <begin position="78"/>
        <end position="97"/>
    </location>
</feature>
<dbReference type="PROSITE" id="PS50855">
    <property type="entry name" value="COX1"/>
    <property type="match status" value="1"/>
</dbReference>
<dbReference type="InterPro" id="IPR023616">
    <property type="entry name" value="Cyt_c_oxase-like_su1_dom"/>
</dbReference>
<keyword evidence="6" id="KW-0813">Transport</keyword>